<comment type="caution">
    <text evidence="4">The sequence shown here is derived from an EMBL/GenBank/DDBJ whole genome shotgun (WGS) entry which is preliminary data.</text>
</comment>
<protein>
    <submittedName>
        <fullName evidence="4">Glucokinase</fullName>
    </submittedName>
</protein>
<keyword evidence="2 4" id="KW-0418">Kinase</keyword>
<dbReference type="CDD" id="cd24008">
    <property type="entry name" value="ASKHA_NBD_GLK"/>
    <property type="match status" value="1"/>
</dbReference>
<proteinExistence type="inferred from homology"/>
<evidence type="ECO:0000313" key="4">
    <source>
        <dbReference type="EMBL" id="RBW51329.1"/>
    </source>
</evidence>
<dbReference type="InterPro" id="IPR043129">
    <property type="entry name" value="ATPase_NBD"/>
</dbReference>
<dbReference type="GO" id="GO:0004340">
    <property type="term" value="F:glucokinase activity"/>
    <property type="evidence" value="ECO:0007669"/>
    <property type="project" value="InterPro"/>
</dbReference>
<dbReference type="AlphaFoldDB" id="A0A366WS40"/>
<dbReference type="PANTHER" id="PTHR47690:SF1">
    <property type="entry name" value="GLUCOKINASE"/>
    <property type="match status" value="1"/>
</dbReference>
<evidence type="ECO:0000313" key="5">
    <source>
        <dbReference type="Proteomes" id="UP000252706"/>
    </source>
</evidence>
<sequence length="320" mass="33613">MWNLVADVGGTNMRIAAISNAGSIVDQRSFHSKGELDFLHACTAFVAEHDRPPEGVVVAAAGVVANGSVELTNSNQKFSEVELAQVCKASSVKILNDFEAAAWSLATITQSDVLALQGSTDIPHGPRVIIGPGTGLGVGALVWVHGQPHVVPGEGGHVSLSPQSAQEVGYFEELVDLWPEVRIGAGLAVEAEAIVSGTGVPVLYHSIAKARNTPVEPKTSEQVFALAKAGADQNAVIAIDLFRRFLAQIAGDLGLVFGATGGVFISGGVALSNPWVFDDSFLAAFNAGGRHSSWRTKMPVYLYQNPDFGLLGARNYISTR</sequence>
<dbReference type="OrthoDB" id="9765195at2"/>
<accession>A0A366WS40</accession>
<evidence type="ECO:0000256" key="1">
    <source>
        <dbReference type="ARBA" id="ARBA00022679"/>
    </source>
</evidence>
<dbReference type="GO" id="GO:0005829">
    <property type="term" value="C:cytosol"/>
    <property type="evidence" value="ECO:0007669"/>
    <property type="project" value="TreeGrafter"/>
</dbReference>
<gene>
    <name evidence="4" type="ORF">DS909_19140</name>
</gene>
<dbReference type="InterPro" id="IPR050201">
    <property type="entry name" value="Bacterial_glucokinase"/>
</dbReference>
<dbReference type="SUPFAM" id="SSF53067">
    <property type="entry name" value="Actin-like ATPase domain"/>
    <property type="match status" value="1"/>
</dbReference>
<dbReference type="GO" id="GO:0005536">
    <property type="term" value="F:D-glucose binding"/>
    <property type="evidence" value="ECO:0007669"/>
    <property type="project" value="InterPro"/>
</dbReference>
<reference evidence="4 5" key="1">
    <citation type="submission" date="2018-07" db="EMBL/GenBank/DDBJ databases">
        <title>Modular assembly of carbohydrate-degrading microbial communities in the ocean.</title>
        <authorList>
            <person name="Enke T.N."/>
            <person name="Datta M.S."/>
            <person name="Schwartzman J.A."/>
            <person name="Cermak N."/>
            <person name="Schmitz D.A."/>
            <person name="Barrere J."/>
            <person name="Cordero O.X."/>
        </authorList>
    </citation>
    <scope>NUCLEOTIDE SEQUENCE [LARGE SCALE GENOMIC DNA]</scope>
    <source>
        <strain evidence="4 5">C3M10</strain>
    </source>
</reference>
<evidence type="ECO:0000256" key="2">
    <source>
        <dbReference type="ARBA" id="ARBA00022777"/>
    </source>
</evidence>
<dbReference type="EMBL" id="QOCE01000046">
    <property type="protein sequence ID" value="RBW51329.1"/>
    <property type="molecule type" value="Genomic_DNA"/>
</dbReference>
<dbReference type="GO" id="GO:0006096">
    <property type="term" value="P:glycolytic process"/>
    <property type="evidence" value="ECO:0007669"/>
    <property type="project" value="InterPro"/>
</dbReference>
<name>A0A366WS40_9RHOB</name>
<dbReference type="Gene3D" id="3.30.420.40">
    <property type="match status" value="1"/>
</dbReference>
<dbReference type="Proteomes" id="UP000252706">
    <property type="component" value="Unassembled WGS sequence"/>
</dbReference>
<dbReference type="InterPro" id="IPR003836">
    <property type="entry name" value="Glucokinase"/>
</dbReference>
<dbReference type="GO" id="GO:0005524">
    <property type="term" value="F:ATP binding"/>
    <property type="evidence" value="ECO:0007669"/>
    <property type="project" value="InterPro"/>
</dbReference>
<evidence type="ECO:0000256" key="3">
    <source>
        <dbReference type="RuleBase" id="RU004046"/>
    </source>
</evidence>
<dbReference type="Pfam" id="PF02685">
    <property type="entry name" value="Glucokinase"/>
    <property type="match status" value="1"/>
</dbReference>
<dbReference type="PANTHER" id="PTHR47690">
    <property type="entry name" value="GLUCOKINASE"/>
    <property type="match status" value="1"/>
</dbReference>
<dbReference type="Gene3D" id="3.40.367.20">
    <property type="match status" value="1"/>
</dbReference>
<comment type="similarity">
    <text evidence="3">Belongs to the bacterial glucokinase family.</text>
</comment>
<organism evidence="4 5">
    <name type="scientific">Phaeobacter gallaeciensis</name>
    <dbReference type="NCBI Taxonomy" id="60890"/>
    <lineage>
        <taxon>Bacteria</taxon>
        <taxon>Pseudomonadati</taxon>
        <taxon>Pseudomonadota</taxon>
        <taxon>Alphaproteobacteria</taxon>
        <taxon>Rhodobacterales</taxon>
        <taxon>Roseobacteraceae</taxon>
        <taxon>Phaeobacter</taxon>
    </lineage>
</organism>
<dbReference type="RefSeq" id="WP_113825065.1">
    <property type="nucleotide sequence ID" value="NZ_QOCE01000046.1"/>
</dbReference>
<keyword evidence="1" id="KW-0808">Transferase</keyword>